<dbReference type="Gene3D" id="1.25.40.390">
    <property type="match status" value="1"/>
</dbReference>
<dbReference type="CDD" id="cd08977">
    <property type="entry name" value="SusD"/>
    <property type="match status" value="1"/>
</dbReference>
<dbReference type="RefSeq" id="WP_052299298.1">
    <property type="nucleotide sequence ID" value="NZ_CAJPTF010000002.1"/>
</dbReference>
<dbReference type="Pfam" id="PF14322">
    <property type="entry name" value="SusD-like_3"/>
    <property type="match status" value="1"/>
</dbReference>
<comment type="similarity">
    <text evidence="2">Belongs to the SusD family.</text>
</comment>
<dbReference type="GeneID" id="34759750"/>
<dbReference type="InterPro" id="IPR033985">
    <property type="entry name" value="SusD-like_N"/>
</dbReference>
<evidence type="ECO:0000256" key="5">
    <source>
        <dbReference type="ARBA" id="ARBA00023237"/>
    </source>
</evidence>
<reference evidence="9 10" key="1">
    <citation type="submission" date="2017-09" db="EMBL/GenBank/DDBJ databases">
        <title>Phase variable restriction modification systems are present in the genome sequences of periodontal pathogens Prevotella intermedia, Tannerella forsythia and Porphyromonas gingivalis.</title>
        <authorList>
            <person name="Haigh R.D."/>
            <person name="Crawford L."/>
            <person name="Ralph J."/>
            <person name="Wanford J."/>
            <person name="Vartoukian S.R."/>
            <person name="Hijazib K."/>
            <person name="Wade W."/>
            <person name="Oggioni M.R."/>
        </authorList>
    </citation>
    <scope>NUCLEOTIDE SEQUENCE [LARGE SCALE GENOMIC DNA]</scope>
    <source>
        <strain evidence="9 10">WW11663</strain>
    </source>
</reference>
<keyword evidence="4" id="KW-0472">Membrane</keyword>
<gene>
    <name evidence="9" type="ORF">CLI86_09440</name>
</gene>
<evidence type="ECO:0000256" key="6">
    <source>
        <dbReference type="SAM" id="SignalP"/>
    </source>
</evidence>
<dbReference type="SUPFAM" id="SSF48452">
    <property type="entry name" value="TPR-like"/>
    <property type="match status" value="1"/>
</dbReference>
<evidence type="ECO:0000259" key="7">
    <source>
        <dbReference type="Pfam" id="PF07980"/>
    </source>
</evidence>
<dbReference type="PROSITE" id="PS51257">
    <property type="entry name" value="PROKAR_LIPOPROTEIN"/>
    <property type="match status" value="1"/>
</dbReference>
<feature type="domain" description="RagB/SusD" evidence="7">
    <location>
        <begin position="342"/>
        <end position="486"/>
    </location>
</feature>
<feature type="domain" description="SusD-like N-terminal" evidence="8">
    <location>
        <begin position="39"/>
        <end position="230"/>
    </location>
</feature>
<evidence type="ECO:0000259" key="8">
    <source>
        <dbReference type="Pfam" id="PF14322"/>
    </source>
</evidence>
<feature type="chain" id="PRO_5012382258" evidence="6">
    <location>
        <begin position="19"/>
        <end position="486"/>
    </location>
</feature>
<dbReference type="GO" id="GO:0009279">
    <property type="term" value="C:cell outer membrane"/>
    <property type="evidence" value="ECO:0007669"/>
    <property type="project" value="UniProtKB-SubCell"/>
</dbReference>
<comment type="caution">
    <text evidence="9">The sequence shown here is derived from an EMBL/GenBank/DDBJ whole genome shotgun (WGS) entry which is preliminary data.</text>
</comment>
<sequence length="486" mass="55542">MKKIICFISFLLSFSACKDSELNINPSDSLDSRSAITTVDDLNAAVLGAYNRMTINTYYDGQYLTAGDMLGDDALSPYSGSGWLNTYSDYSWTKIACPTNLYKHIYKLIAHMNDVLERSKNLQESPAKTKLIAEIKALRAMVHFDLSKLYGPLPVNLGKGKIKADALCIPIMDGPKPIKEPESMLRQPVTKVYEFIIKELENALPNLETGKINGRLGQDGATAVLARAYLYMGNYEKAFEYADKLIKNKAYSLIPRTEYVKSWKTAYTSEAIFELDVTQEDNNGIASIGYYALADGTQGYKDISSSPHFDELKAQDQEDERFKLFVWYEDNKGSGFFPTPKYPGREMYAVNNIKVYRLSEIYLIAAEALLKLGRGSEAAILLNSLRKERTTTEPEKYTAALTIDDILYERRLELFAEGHRAWDLWRNQKPVVRWRNADEKDKYKFRKDRSEGVIEFDYFKNILPIHEEQLFLLPDNLRDQQQNPGY</sequence>
<evidence type="ECO:0000313" key="10">
    <source>
        <dbReference type="Proteomes" id="UP000219259"/>
    </source>
</evidence>
<evidence type="ECO:0000256" key="4">
    <source>
        <dbReference type="ARBA" id="ARBA00023136"/>
    </source>
</evidence>
<protein>
    <submittedName>
        <fullName evidence="9">RagB/SusD family nutrient uptake outer membrane protein</fullName>
    </submittedName>
</protein>
<dbReference type="EMBL" id="NSLJ01000024">
    <property type="protein sequence ID" value="PDP43248.1"/>
    <property type="molecule type" value="Genomic_DNA"/>
</dbReference>
<comment type="subcellular location">
    <subcellularLocation>
        <location evidence="1">Cell outer membrane</location>
    </subcellularLocation>
</comment>
<keyword evidence="3 6" id="KW-0732">Signal</keyword>
<dbReference type="Proteomes" id="UP000219259">
    <property type="component" value="Unassembled WGS sequence"/>
</dbReference>
<proteinExistence type="inferred from homology"/>
<organism evidence="9 10">
    <name type="scientific">Tannerella forsythia</name>
    <name type="common">Bacteroides forsythus</name>
    <dbReference type="NCBI Taxonomy" id="28112"/>
    <lineage>
        <taxon>Bacteria</taxon>
        <taxon>Pseudomonadati</taxon>
        <taxon>Bacteroidota</taxon>
        <taxon>Bacteroidia</taxon>
        <taxon>Bacteroidales</taxon>
        <taxon>Tannerellaceae</taxon>
        <taxon>Tannerella</taxon>
    </lineage>
</organism>
<name>A0A2A6E7D5_TANFO</name>
<evidence type="ECO:0000313" key="9">
    <source>
        <dbReference type="EMBL" id="PDP43248.1"/>
    </source>
</evidence>
<dbReference type="InterPro" id="IPR011990">
    <property type="entry name" value="TPR-like_helical_dom_sf"/>
</dbReference>
<dbReference type="InterPro" id="IPR012944">
    <property type="entry name" value="SusD_RagB_dom"/>
</dbReference>
<feature type="signal peptide" evidence="6">
    <location>
        <begin position="1"/>
        <end position="18"/>
    </location>
</feature>
<dbReference type="AlphaFoldDB" id="A0A2A6E7D5"/>
<keyword evidence="5" id="KW-0998">Cell outer membrane</keyword>
<evidence type="ECO:0000256" key="3">
    <source>
        <dbReference type="ARBA" id="ARBA00022729"/>
    </source>
</evidence>
<dbReference type="Gene3D" id="1.25.40.900">
    <property type="match status" value="1"/>
</dbReference>
<dbReference type="Pfam" id="PF07980">
    <property type="entry name" value="SusD_RagB"/>
    <property type="match status" value="1"/>
</dbReference>
<evidence type="ECO:0000256" key="2">
    <source>
        <dbReference type="ARBA" id="ARBA00006275"/>
    </source>
</evidence>
<accession>A0A2A6E7D5</accession>
<dbReference type="Gene3D" id="2.20.20.130">
    <property type="match status" value="1"/>
</dbReference>
<evidence type="ECO:0000256" key="1">
    <source>
        <dbReference type="ARBA" id="ARBA00004442"/>
    </source>
</evidence>